<name>A0A5D3E451_CUCMM</name>
<gene>
    <name evidence="3" type="ORF">E5676_scaffold1704G00260</name>
    <name evidence="2" type="ORF">E6C27_scaffold179G00510</name>
</gene>
<evidence type="ECO:0000313" key="5">
    <source>
        <dbReference type="Proteomes" id="UP000321947"/>
    </source>
</evidence>
<organism evidence="3 5">
    <name type="scientific">Cucumis melo var. makuwa</name>
    <name type="common">Oriental melon</name>
    <dbReference type="NCBI Taxonomy" id="1194695"/>
    <lineage>
        <taxon>Eukaryota</taxon>
        <taxon>Viridiplantae</taxon>
        <taxon>Streptophyta</taxon>
        <taxon>Embryophyta</taxon>
        <taxon>Tracheophyta</taxon>
        <taxon>Spermatophyta</taxon>
        <taxon>Magnoliopsida</taxon>
        <taxon>eudicotyledons</taxon>
        <taxon>Gunneridae</taxon>
        <taxon>Pentapetalae</taxon>
        <taxon>rosids</taxon>
        <taxon>fabids</taxon>
        <taxon>Cucurbitales</taxon>
        <taxon>Cucurbitaceae</taxon>
        <taxon>Benincaseae</taxon>
        <taxon>Cucumis</taxon>
    </lineage>
</organism>
<keyword evidence="3" id="KW-0695">RNA-directed DNA polymerase</keyword>
<proteinExistence type="predicted"/>
<feature type="compositionally biased region" description="Basic and acidic residues" evidence="1">
    <location>
        <begin position="73"/>
        <end position="85"/>
    </location>
</feature>
<protein>
    <submittedName>
        <fullName evidence="3">Reverse transcriptase</fullName>
    </submittedName>
</protein>
<dbReference type="STRING" id="1194695.A0A5D3E451"/>
<dbReference type="Proteomes" id="UP000321947">
    <property type="component" value="Unassembled WGS sequence"/>
</dbReference>
<dbReference type="EMBL" id="SSTE01000555">
    <property type="protein sequence ID" value="KAA0067341.1"/>
    <property type="molecule type" value="Genomic_DNA"/>
</dbReference>
<evidence type="ECO:0000313" key="4">
    <source>
        <dbReference type="Proteomes" id="UP000321393"/>
    </source>
</evidence>
<feature type="compositionally biased region" description="Polar residues" evidence="1">
    <location>
        <begin position="55"/>
        <end position="70"/>
    </location>
</feature>
<comment type="caution">
    <text evidence="3">The sequence shown here is derived from an EMBL/GenBank/DDBJ whole genome shotgun (WGS) entry which is preliminary data.</text>
</comment>
<feature type="region of interest" description="Disordered" evidence="1">
    <location>
        <begin position="45"/>
        <end position="85"/>
    </location>
</feature>
<evidence type="ECO:0000256" key="1">
    <source>
        <dbReference type="SAM" id="MobiDB-lite"/>
    </source>
</evidence>
<dbReference type="OrthoDB" id="1939000at2759"/>
<dbReference type="EMBL" id="SSTD01000319">
    <property type="protein sequence ID" value="TYK30682.1"/>
    <property type="molecule type" value="Genomic_DNA"/>
</dbReference>
<keyword evidence="3" id="KW-0548">Nucleotidyltransferase</keyword>
<accession>A0A5D3E451</accession>
<dbReference type="Proteomes" id="UP000321393">
    <property type="component" value="Unassembled WGS sequence"/>
</dbReference>
<evidence type="ECO:0000313" key="3">
    <source>
        <dbReference type="EMBL" id="TYK30682.1"/>
    </source>
</evidence>
<dbReference type="AlphaFoldDB" id="A0A5D3E451"/>
<sequence length="85" mass="9917">MFEKDKVFYFVEGLKWWAKTKLYDERVQDLTSVYAAAERLFDLSNDSQDVRRHPSSSFEGNENNRPSSPETVGGDKHPNEDSRPY</sequence>
<evidence type="ECO:0000313" key="2">
    <source>
        <dbReference type="EMBL" id="KAA0067341.1"/>
    </source>
</evidence>
<reference evidence="4 5" key="1">
    <citation type="submission" date="2019-08" db="EMBL/GenBank/DDBJ databases">
        <title>Draft genome sequences of two oriental melons (Cucumis melo L. var makuwa).</title>
        <authorList>
            <person name="Kwon S.-Y."/>
        </authorList>
    </citation>
    <scope>NUCLEOTIDE SEQUENCE [LARGE SCALE GENOMIC DNA]</scope>
    <source>
        <strain evidence="5">cv. Chang Bougi</strain>
        <strain evidence="4">cv. SW 3</strain>
        <tissue evidence="3">Leaf</tissue>
    </source>
</reference>
<dbReference type="GO" id="GO:0003964">
    <property type="term" value="F:RNA-directed DNA polymerase activity"/>
    <property type="evidence" value="ECO:0007669"/>
    <property type="project" value="UniProtKB-KW"/>
</dbReference>
<keyword evidence="3" id="KW-0808">Transferase</keyword>